<feature type="region of interest" description="Disordered" evidence="11">
    <location>
        <begin position="126"/>
        <end position="153"/>
    </location>
</feature>
<dbReference type="Gene3D" id="3.20.20.80">
    <property type="entry name" value="Glycosidases"/>
    <property type="match status" value="1"/>
</dbReference>
<keyword evidence="3 13" id="KW-0858">Xylan degradation</keyword>
<dbReference type="InterPro" id="IPR044846">
    <property type="entry name" value="GH10"/>
</dbReference>
<dbReference type="AlphaFoldDB" id="A0A7W4YBS0"/>
<dbReference type="InterPro" id="IPR001000">
    <property type="entry name" value="GH10_dom"/>
</dbReference>
<accession>A0A7W4YBS0</accession>
<keyword evidence="4" id="KW-0732">Signal</keyword>
<dbReference type="SUPFAM" id="SSF51445">
    <property type="entry name" value="(Trans)glycosidases"/>
    <property type="match status" value="1"/>
</dbReference>
<gene>
    <name evidence="13" type="ORF">FHR80_001959</name>
</gene>
<feature type="domain" description="GH10" evidence="12">
    <location>
        <begin position="226"/>
        <end position="565"/>
    </location>
</feature>
<evidence type="ECO:0000256" key="6">
    <source>
        <dbReference type="ARBA" id="ARBA00022801"/>
    </source>
</evidence>
<feature type="compositionally biased region" description="Low complexity" evidence="11">
    <location>
        <begin position="38"/>
        <end position="49"/>
    </location>
</feature>
<evidence type="ECO:0000256" key="4">
    <source>
        <dbReference type="ARBA" id="ARBA00022729"/>
    </source>
</evidence>
<organism evidence="13 14">
    <name type="scientific">Cellulomonas cellasea</name>
    <dbReference type="NCBI Taxonomy" id="43670"/>
    <lineage>
        <taxon>Bacteria</taxon>
        <taxon>Bacillati</taxon>
        <taxon>Actinomycetota</taxon>
        <taxon>Actinomycetes</taxon>
        <taxon>Micrococcales</taxon>
        <taxon>Cellulomonadaceae</taxon>
        <taxon>Cellulomonas</taxon>
    </lineage>
</organism>
<keyword evidence="6 10" id="KW-0378">Hydrolase</keyword>
<comment type="similarity">
    <text evidence="2 10">Belongs to the glycosyl hydrolase 10 (cellulase F) family.</text>
</comment>
<protein>
    <recommendedName>
        <fullName evidence="10">Beta-xylanase</fullName>
        <ecNumber evidence="10">3.2.1.8</ecNumber>
    </recommendedName>
</protein>
<keyword evidence="8 10" id="KW-0326">Glycosidase</keyword>
<dbReference type="EC" id="3.2.1.8" evidence="10"/>
<dbReference type="PANTHER" id="PTHR31490">
    <property type="entry name" value="GLYCOSYL HYDROLASE"/>
    <property type="match status" value="1"/>
</dbReference>
<evidence type="ECO:0000256" key="1">
    <source>
        <dbReference type="ARBA" id="ARBA00000681"/>
    </source>
</evidence>
<dbReference type="Pfam" id="PF02018">
    <property type="entry name" value="CBM_4_9"/>
    <property type="match status" value="1"/>
</dbReference>
<dbReference type="GO" id="GO:0045493">
    <property type="term" value="P:xylan catabolic process"/>
    <property type="evidence" value="ECO:0007669"/>
    <property type="project" value="UniProtKB-KW"/>
</dbReference>
<dbReference type="SUPFAM" id="SSF49785">
    <property type="entry name" value="Galactose-binding domain-like"/>
    <property type="match status" value="1"/>
</dbReference>
<keyword evidence="5" id="KW-0677">Repeat</keyword>
<evidence type="ECO:0000256" key="11">
    <source>
        <dbReference type="SAM" id="MobiDB-lite"/>
    </source>
</evidence>
<dbReference type="PROSITE" id="PS51760">
    <property type="entry name" value="GH10_2"/>
    <property type="match status" value="1"/>
</dbReference>
<dbReference type="InterPro" id="IPR017853">
    <property type="entry name" value="GH"/>
</dbReference>
<dbReference type="PANTHER" id="PTHR31490:SF88">
    <property type="entry name" value="BETA-XYLANASE"/>
    <property type="match status" value="1"/>
</dbReference>
<evidence type="ECO:0000313" key="13">
    <source>
        <dbReference type="EMBL" id="MBB2923047.1"/>
    </source>
</evidence>
<keyword evidence="7 10" id="KW-0119">Carbohydrate metabolism</keyword>
<evidence type="ECO:0000256" key="5">
    <source>
        <dbReference type="ARBA" id="ARBA00022737"/>
    </source>
</evidence>
<dbReference type="Gene3D" id="2.60.120.260">
    <property type="entry name" value="Galactose-binding domain-like"/>
    <property type="match status" value="1"/>
</dbReference>
<dbReference type="PRINTS" id="PR00134">
    <property type="entry name" value="GLHYDRLASE10"/>
</dbReference>
<proteinExistence type="inferred from homology"/>
<evidence type="ECO:0000259" key="12">
    <source>
        <dbReference type="PROSITE" id="PS51760"/>
    </source>
</evidence>
<dbReference type="SMART" id="SM00633">
    <property type="entry name" value="Glyco_10"/>
    <property type="match status" value="1"/>
</dbReference>
<feature type="region of interest" description="Disordered" evidence="11">
    <location>
        <begin position="28"/>
        <end position="49"/>
    </location>
</feature>
<reference evidence="13 14" key="1">
    <citation type="submission" date="2020-08" db="EMBL/GenBank/DDBJ databases">
        <title>The Agave Microbiome: Exploring the role of microbial communities in plant adaptations to desert environments.</title>
        <authorList>
            <person name="Partida-Martinez L.P."/>
        </authorList>
    </citation>
    <scope>NUCLEOTIDE SEQUENCE [LARGE SCALE GENOMIC DNA]</scope>
    <source>
        <strain evidence="13 14">RAS26</strain>
    </source>
</reference>
<keyword evidence="9 10" id="KW-0624">Polysaccharide degradation</keyword>
<dbReference type="InterPro" id="IPR008979">
    <property type="entry name" value="Galactose-bd-like_sf"/>
</dbReference>
<evidence type="ECO:0000256" key="9">
    <source>
        <dbReference type="ARBA" id="ARBA00023326"/>
    </source>
</evidence>
<evidence type="ECO:0000256" key="2">
    <source>
        <dbReference type="ARBA" id="ARBA00007495"/>
    </source>
</evidence>
<dbReference type="RefSeq" id="WP_183295858.1">
    <property type="nucleotide sequence ID" value="NZ_JACHVX010000002.1"/>
</dbReference>
<comment type="caution">
    <text evidence="13">The sequence shown here is derived from an EMBL/GenBank/DDBJ whole genome shotgun (WGS) entry which is preliminary data.</text>
</comment>
<sequence length="569" mass="61272">MRRLIPALVLAAGALVLVVVLLAGPLSPSPDPGRTESRPTATADAAPARVSTVLSSEFEDGTDGWEGLGSAEVATREGDARSGASSLLVSGRSEAWNGALLDLEGVLTAGTEHVLSVWVRLAPGTATPEGAGDGGDAESAHAGESAADEGATDELQLTVRRDADGERVHDHLVSTPVGTDAWVELRTAYTLPEGSQHPELYVESTGTLADLLVDDVTVTKEAPPVQTDIPALRDALAGDFPVGTAVGRQDLDGAPAELLTRHFSTITPENALKPSSLQPHEGEFTFEQADQVLDFAVAHGLAVHGHTLVWHRSTPDWFFEAPDGRQLGQSPEDQALLLARLEAHVRAVAGHLQERYGDANPVRTWDVVNEAIDPEEDDGLRRNQWYAVLGPEYVAHAFRIAREVFGPDTVLYLNDYGTEGAAKRRAAADVVRRLLDEGVPVDGVGHQMHVNLGVPVSRIEDTIATFEDLGVRQAVTELDVAIARSPDEVLDRTPPERLDEQGLYYQDLLAAFRRHPGAVSSLSVWGLYDARSWLRAWPTERPYEAPLLFDGDLQAKPAYWGLVDPARLD</sequence>
<dbReference type="Pfam" id="PF00331">
    <property type="entry name" value="Glyco_hydro_10"/>
    <property type="match status" value="1"/>
</dbReference>
<evidence type="ECO:0000256" key="7">
    <source>
        <dbReference type="ARBA" id="ARBA00023277"/>
    </source>
</evidence>
<comment type="catalytic activity">
    <reaction evidence="1 10">
        <text>Endohydrolysis of (1-&gt;4)-beta-D-xylosidic linkages in xylans.</text>
        <dbReference type="EC" id="3.2.1.8"/>
    </reaction>
</comment>
<dbReference type="InterPro" id="IPR003305">
    <property type="entry name" value="CenC_carb-bd"/>
</dbReference>
<evidence type="ECO:0000313" key="14">
    <source>
        <dbReference type="Proteomes" id="UP000518206"/>
    </source>
</evidence>
<name>A0A7W4YBS0_9CELL</name>
<dbReference type="EMBL" id="JACHVX010000002">
    <property type="protein sequence ID" value="MBB2923047.1"/>
    <property type="molecule type" value="Genomic_DNA"/>
</dbReference>
<dbReference type="GO" id="GO:0031176">
    <property type="term" value="F:endo-1,4-beta-xylanase activity"/>
    <property type="evidence" value="ECO:0007669"/>
    <property type="project" value="UniProtKB-EC"/>
</dbReference>
<dbReference type="Proteomes" id="UP000518206">
    <property type="component" value="Unassembled WGS sequence"/>
</dbReference>
<evidence type="ECO:0000256" key="3">
    <source>
        <dbReference type="ARBA" id="ARBA00022651"/>
    </source>
</evidence>
<evidence type="ECO:0000256" key="8">
    <source>
        <dbReference type="ARBA" id="ARBA00023295"/>
    </source>
</evidence>
<reference evidence="13 14" key="2">
    <citation type="submission" date="2020-08" db="EMBL/GenBank/DDBJ databases">
        <authorList>
            <person name="Partida-Martinez L."/>
            <person name="Huntemann M."/>
            <person name="Clum A."/>
            <person name="Wang J."/>
            <person name="Palaniappan K."/>
            <person name="Ritter S."/>
            <person name="Chen I.-M."/>
            <person name="Stamatis D."/>
            <person name="Reddy T."/>
            <person name="O'Malley R."/>
            <person name="Daum C."/>
            <person name="Shapiro N."/>
            <person name="Ivanova N."/>
            <person name="Kyrpides N."/>
            <person name="Woyke T."/>
        </authorList>
    </citation>
    <scope>NUCLEOTIDE SEQUENCE [LARGE SCALE GENOMIC DNA]</scope>
    <source>
        <strain evidence="13 14">RAS26</strain>
    </source>
</reference>
<evidence type="ECO:0000256" key="10">
    <source>
        <dbReference type="RuleBase" id="RU361174"/>
    </source>
</evidence>